<gene>
    <name evidence="1" type="ORF">ENM60_06635</name>
</gene>
<dbReference type="EMBL" id="DRYK01000087">
    <property type="protein sequence ID" value="HHP68435.1"/>
    <property type="molecule type" value="Genomic_DNA"/>
</dbReference>
<sequence length="69" mass="7600">MCKVLKMLDLKPLKHITFREPADSMVVETSELVLALNKKLEKAHIALKDLEVGLTLDVPGGPWTSSRGS</sequence>
<protein>
    <submittedName>
        <fullName evidence="1">Uncharacterized protein</fullName>
    </submittedName>
</protein>
<organism evidence="1">
    <name type="scientific">Thermogladius calderae</name>
    <dbReference type="NCBI Taxonomy" id="1200300"/>
    <lineage>
        <taxon>Archaea</taxon>
        <taxon>Thermoproteota</taxon>
        <taxon>Thermoprotei</taxon>
        <taxon>Desulfurococcales</taxon>
        <taxon>Desulfurococcaceae</taxon>
        <taxon>Thermogladius</taxon>
    </lineage>
</organism>
<dbReference type="AlphaFoldDB" id="A0A7J3Y0V3"/>
<evidence type="ECO:0000313" key="1">
    <source>
        <dbReference type="EMBL" id="HHP68435.1"/>
    </source>
</evidence>
<reference evidence="1" key="1">
    <citation type="journal article" date="2020" name="mSystems">
        <title>Genome- and Community-Level Interaction Insights into Carbon Utilization and Element Cycling Functions of Hydrothermarchaeota in Hydrothermal Sediment.</title>
        <authorList>
            <person name="Zhou Z."/>
            <person name="Liu Y."/>
            <person name="Xu W."/>
            <person name="Pan J."/>
            <person name="Luo Z.H."/>
            <person name="Li M."/>
        </authorList>
    </citation>
    <scope>NUCLEOTIDE SEQUENCE [LARGE SCALE GENOMIC DNA]</scope>
    <source>
        <strain evidence="1">SpSt-110</strain>
    </source>
</reference>
<comment type="caution">
    <text evidence="1">The sequence shown here is derived from an EMBL/GenBank/DDBJ whole genome shotgun (WGS) entry which is preliminary data.</text>
</comment>
<accession>A0A7J3Y0V3</accession>
<proteinExistence type="predicted"/>
<name>A0A7J3Y0V3_9CREN</name>